<dbReference type="Gene3D" id="3.30.40.10">
    <property type="entry name" value="Zinc/RING finger domain, C3HC4 (zinc finger)"/>
    <property type="match status" value="1"/>
</dbReference>
<feature type="compositionally biased region" description="Gly residues" evidence="17">
    <location>
        <begin position="720"/>
        <end position="732"/>
    </location>
</feature>
<protein>
    <recommendedName>
        <fullName evidence="14">E3 ubiquitin-protein ligase RNF10</fullName>
        <ecNumber evidence="6">2.3.2.27</ecNumber>
    </recommendedName>
    <alternativeName>
        <fullName evidence="15">RING finger protein 10</fullName>
    </alternativeName>
</protein>
<evidence type="ECO:0000256" key="1">
    <source>
        <dbReference type="ARBA" id="ARBA00000900"/>
    </source>
</evidence>
<dbReference type="Pfam" id="PF00097">
    <property type="entry name" value="zf-C3HC4"/>
    <property type="match status" value="1"/>
</dbReference>
<evidence type="ECO:0000256" key="3">
    <source>
        <dbReference type="ARBA" id="ARBA00004496"/>
    </source>
</evidence>
<feature type="compositionally biased region" description="Polar residues" evidence="17">
    <location>
        <begin position="13"/>
        <end position="23"/>
    </location>
</feature>
<evidence type="ECO:0000256" key="6">
    <source>
        <dbReference type="ARBA" id="ARBA00012483"/>
    </source>
</evidence>
<feature type="compositionally biased region" description="Basic residues" evidence="17">
    <location>
        <begin position="847"/>
        <end position="856"/>
    </location>
</feature>
<dbReference type="GeneID" id="574604"/>
<dbReference type="SMART" id="SM00184">
    <property type="entry name" value="RING"/>
    <property type="match status" value="1"/>
</dbReference>
<comment type="catalytic activity">
    <reaction evidence="1">
        <text>S-ubiquitinyl-[E2 ubiquitin-conjugating enzyme]-L-cysteine + [acceptor protein]-L-lysine = [E2 ubiquitin-conjugating enzyme]-L-cysteine + N(6)-ubiquitinyl-[acceptor protein]-L-lysine.</text>
        <dbReference type="EC" id="2.3.2.27"/>
    </reaction>
</comment>
<sequence length="867" mass="95454">MDKENNDMEKKITSSPARLTSCETKGKENGRSQRSNKNRREPPQVRAPGDPNNSQSRRPVPQKSRAVDKRPRSRGLPASRRDEVTVTQRAEFGSALPHGPKKLNMNHLLNFTFAARESEDARGGSGYRSRSRWGHRRFNKEQFLQANCQFVVKAKGNYKQQSVDPDALVEWDSIEQIRMLGHEMPSCPICLYPPTAAKITKCGHIYCWPCILHYISLGEKRWRKCPICYESVMASDLKSVVAKSLKTFSVGDTITMRLMTREKGSITIHPHFPDSAPVELPVSPCMTDSSEETCFVKLMIASPREVLDEILKRERGELEKQLKEAVDEFEKSFVQRAMDSLKEREDGLGLDKAVTEPSTLVTDEKRPSLDQKGDDNDMMMTTPILPKGDCIVYASAFSDEEQDETIEEPSSPPGDDQPPPQEPSSTDVTKEPKETEDGTDDVLEESNSSKATGNPSPQEDVGAPVSGKTGEGEEKKEELGGGGEKEKEGVDYIEMSPSHADSASGRERKIPPSHSRNVFFYQAEDGQQLFLGSLNARCLMHEYGHLEHSPLTITAKIVEIEHISVTQEMRNRMRHLQHLPLTCDVSVCELALRPPTLSPRTLAYFSAEIQRKKQKRDKKAREEKRRERKISQEEDRKNGIYPTARYSLKSTNQFPSFSPGSVPENPGLPRPISPASVDSGASSNYSAVLSDNHDDDFIFSSTYAEGEFVSSPVDVSMSLPGGGATGGGGAGGWPSLSSPDSQGGGHRSFAQMLRDGAAKPSSPMKSSSNPASASPQHYTTASYGRTPGRELTSSNDSDNEDYVPVPQYKDAFSNAIQTALDKAAASMSIKKGDEADGDAGKGGGGGRKNKKGRKKQLLFSTAGPRFK</sequence>
<feature type="region of interest" description="Disordered" evidence="17">
    <location>
        <begin position="719"/>
        <end position="806"/>
    </location>
</feature>
<evidence type="ECO:0000256" key="5">
    <source>
        <dbReference type="ARBA" id="ARBA00008117"/>
    </source>
</evidence>
<evidence type="ECO:0000256" key="9">
    <source>
        <dbReference type="ARBA" id="ARBA00022723"/>
    </source>
</evidence>
<feature type="region of interest" description="Disordered" evidence="17">
    <location>
        <begin position="821"/>
        <end position="867"/>
    </location>
</feature>
<comment type="subcellular location">
    <subcellularLocation>
        <location evidence="3">Cytoplasm</location>
    </subcellularLocation>
    <subcellularLocation>
        <location evidence="2">Nucleus</location>
    </subcellularLocation>
</comment>
<dbReference type="FunFam" id="3.30.40.10:FF:000112">
    <property type="entry name" value="RING finger protein 10"/>
    <property type="match status" value="1"/>
</dbReference>
<feature type="compositionally biased region" description="Polar residues" evidence="17">
    <location>
        <begin position="445"/>
        <end position="457"/>
    </location>
</feature>
<dbReference type="CTD" id="9921"/>
<keyword evidence="20" id="KW-1185">Reference proteome</keyword>
<feature type="domain" description="RING-type" evidence="18">
    <location>
        <begin position="187"/>
        <end position="228"/>
    </location>
</feature>
<evidence type="ECO:0000256" key="13">
    <source>
        <dbReference type="ARBA" id="ARBA00023242"/>
    </source>
</evidence>
<dbReference type="InterPro" id="IPR018957">
    <property type="entry name" value="Znf_C3HC4_RING-type"/>
</dbReference>
<evidence type="ECO:0000256" key="8">
    <source>
        <dbReference type="ARBA" id="ARBA00022679"/>
    </source>
</evidence>
<feature type="compositionally biased region" description="Basic and acidic residues" evidence="17">
    <location>
        <begin position="1"/>
        <end position="12"/>
    </location>
</feature>
<feature type="compositionally biased region" description="Basic and acidic residues" evidence="17">
    <location>
        <begin position="619"/>
        <end position="638"/>
    </location>
</feature>
<reference evidence="19" key="2">
    <citation type="submission" date="2021-01" db="UniProtKB">
        <authorList>
            <consortium name="EnsemblMetazoa"/>
        </authorList>
    </citation>
    <scope>IDENTIFICATION</scope>
</reference>
<dbReference type="InterPro" id="IPR017907">
    <property type="entry name" value="Znf_RING_CS"/>
</dbReference>
<organism evidence="19 20">
    <name type="scientific">Strongylocentrotus purpuratus</name>
    <name type="common">Purple sea urchin</name>
    <dbReference type="NCBI Taxonomy" id="7668"/>
    <lineage>
        <taxon>Eukaryota</taxon>
        <taxon>Metazoa</taxon>
        <taxon>Echinodermata</taxon>
        <taxon>Eleutherozoa</taxon>
        <taxon>Echinozoa</taxon>
        <taxon>Echinoidea</taxon>
        <taxon>Euechinoidea</taxon>
        <taxon>Echinacea</taxon>
        <taxon>Camarodonta</taxon>
        <taxon>Echinidea</taxon>
        <taxon>Strongylocentrotidae</taxon>
        <taxon>Strongylocentrotus</taxon>
    </lineage>
</organism>
<accession>A0A7M7T1V8</accession>
<evidence type="ECO:0000256" key="4">
    <source>
        <dbReference type="ARBA" id="ARBA00004906"/>
    </source>
</evidence>
<dbReference type="GO" id="GO:0000976">
    <property type="term" value="F:transcription cis-regulatory region binding"/>
    <property type="evidence" value="ECO:0000318"/>
    <property type="project" value="GO_Central"/>
</dbReference>
<keyword evidence="10 16" id="KW-0863">Zinc-finger</keyword>
<feature type="region of interest" description="Disordered" evidence="17">
    <location>
        <begin position="399"/>
        <end position="490"/>
    </location>
</feature>
<evidence type="ECO:0000256" key="14">
    <source>
        <dbReference type="ARBA" id="ARBA00035131"/>
    </source>
</evidence>
<evidence type="ECO:0000256" key="16">
    <source>
        <dbReference type="PROSITE-ProRule" id="PRU00175"/>
    </source>
</evidence>
<dbReference type="SUPFAM" id="SSF57850">
    <property type="entry name" value="RING/U-box"/>
    <property type="match status" value="1"/>
</dbReference>
<feature type="compositionally biased region" description="Polar residues" evidence="17">
    <location>
        <begin position="648"/>
        <end position="659"/>
    </location>
</feature>
<evidence type="ECO:0000313" key="20">
    <source>
        <dbReference type="Proteomes" id="UP000007110"/>
    </source>
</evidence>
<dbReference type="OrthoDB" id="10064108at2759"/>
<dbReference type="OMA" id="QELWPTI"/>
<feature type="region of interest" description="Disordered" evidence="17">
    <location>
        <begin position="1"/>
        <end position="87"/>
    </location>
</feature>
<dbReference type="GO" id="GO:0005634">
    <property type="term" value="C:nucleus"/>
    <property type="evidence" value="ECO:0007669"/>
    <property type="project" value="UniProtKB-SubCell"/>
</dbReference>
<dbReference type="Proteomes" id="UP000007110">
    <property type="component" value="Unassembled WGS sequence"/>
</dbReference>
<evidence type="ECO:0000256" key="10">
    <source>
        <dbReference type="ARBA" id="ARBA00022771"/>
    </source>
</evidence>
<dbReference type="KEGG" id="spu:574604"/>
<dbReference type="InterPro" id="IPR013083">
    <property type="entry name" value="Znf_RING/FYVE/PHD"/>
</dbReference>
<feature type="compositionally biased region" description="Low complexity" evidence="17">
    <location>
        <begin position="758"/>
        <end position="775"/>
    </location>
</feature>
<feature type="region of interest" description="Disordered" evidence="17">
    <location>
        <begin position="613"/>
        <end position="683"/>
    </location>
</feature>
<dbReference type="GO" id="GO:0005737">
    <property type="term" value="C:cytoplasm"/>
    <property type="evidence" value="ECO:0007669"/>
    <property type="project" value="UniProtKB-SubCell"/>
</dbReference>
<dbReference type="EnsemblMetazoa" id="XM_030991922">
    <property type="protein sequence ID" value="XP_030847782"/>
    <property type="gene ID" value="LOC574604"/>
</dbReference>
<feature type="region of interest" description="Disordered" evidence="17">
    <location>
        <begin position="344"/>
        <end position="383"/>
    </location>
</feature>
<evidence type="ECO:0000256" key="7">
    <source>
        <dbReference type="ARBA" id="ARBA00022490"/>
    </source>
</evidence>
<dbReference type="PROSITE" id="PS50089">
    <property type="entry name" value="ZF_RING_2"/>
    <property type="match status" value="1"/>
</dbReference>
<dbReference type="AlphaFoldDB" id="A0A7M7T1V8"/>
<keyword evidence="11" id="KW-0833">Ubl conjugation pathway</keyword>
<dbReference type="PANTHER" id="PTHR12983:SF9">
    <property type="entry name" value="E3 UBIQUITIN-PROTEIN LIGASE RNF10"/>
    <property type="match status" value="1"/>
</dbReference>
<evidence type="ECO:0000259" key="18">
    <source>
        <dbReference type="PROSITE" id="PS50089"/>
    </source>
</evidence>
<evidence type="ECO:0000256" key="15">
    <source>
        <dbReference type="ARBA" id="ARBA00035390"/>
    </source>
</evidence>
<feature type="compositionally biased region" description="Basic and acidic residues" evidence="17">
    <location>
        <begin position="362"/>
        <end position="375"/>
    </location>
</feature>
<keyword evidence="7" id="KW-0963">Cytoplasm</keyword>
<dbReference type="PANTHER" id="PTHR12983">
    <property type="entry name" value="RING FINGER 10 FAMILY MEMBER"/>
    <property type="match status" value="1"/>
</dbReference>
<dbReference type="InParanoid" id="A0A7M7T1V8"/>
<dbReference type="GO" id="GO:0061630">
    <property type="term" value="F:ubiquitin protein ligase activity"/>
    <property type="evidence" value="ECO:0007669"/>
    <property type="project" value="UniProtKB-EC"/>
</dbReference>
<dbReference type="InterPro" id="IPR039739">
    <property type="entry name" value="MAG2/RNF10"/>
</dbReference>
<evidence type="ECO:0000256" key="17">
    <source>
        <dbReference type="SAM" id="MobiDB-lite"/>
    </source>
</evidence>
<feature type="compositionally biased region" description="Pro residues" evidence="17">
    <location>
        <begin position="410"/>
        <end position="422"/>
    </location>
</feature>
<dbReference type="GO" id="GO:0045944">
    <property type="term" value="P:positive regulation of transcription by RNA polymerase II"/>
    <property type="evidence" value="ECO:0000318"/>
    <property type="project" value="GO_Central"/>
</dbReference>
<keyword evidence="12" id="KW-0862">Zinc</keyword>
<name>A0A7M7T1V8_STRPU</name>
<reference evidence="20" key="1">
    <citation type="submission" date="2015-02" db="EMBL/GenBank/DDBJ databases">
        <title>Genome sequencing for Strongylocentrotus purpuratus.</title>
        <authorList>
            <person name="Murali S."/>
            <person name="Liu Y."/>
            <person name="Vee V."/>
            <person name="English A."/>
            <person name="Wang M."/>
            <person name="Skinner E."/>
            <person name="Han Y."/>
            <person name="Muzny D.M."/>
            <person name="Worley K.C."/>
            <person name="Gibbs R.A."/>
        </authorList>
    </citation>
    <scope>NUCLEOTIDE SEQUENCE</scope>
</reference>
<dbReference type="InterPro" id="IPR001841">
    <property type="entry name" value="Znf_RING"/>
</dbReference>
<keyword evidence="9" id="KW-0479">Metal-binding</keyword>
<evidence type="ECO:0000256" key="12">
    <source>
        <dbReference type="ARBA" id="ARBA00022833"/>
    </source>
</evidence>
<evidence type="ECO:0000256" key="2">
    <source>
        <dbReference type="ARBA" id="ARBA00004123"/>
    </source>
</evidence>
<comment type="similarity">
    <text evidence="5">Belongs to the RNF10 family.</text>
</comment>
<dbReference type="CDD" id="cd16536">
    <property type="entry name" value="RING-HC_RNF10"/>
    <property type="match status" value="1"/>
</dbReference>
<dbReference type="PROSITE" id="PS00518">
    <property type="entry name" value="ZF_RING_1"/>
    <property type="match status" value="1"/>
</dbReference>
<dbReference type="EC" id="2.3.2.27" evidence="6"/>
<dbReference type="RefSeq" id="XP_030847782.1">
    <property type="nucleotide sequence ID" value="XM_030991922.1"/>
</dbReference>
<comment type="pathway">
    <text evidence="4">Protein modification; protein ubiquitination.</text>
</comment>
<keyword evidence="8" id="KW-0808">Transferase</keyword>
<dbReference type="GO" id="GO:0008270">
    <property type="term" value="F:zinc ion binding"/>
    <property type="evidence" value="ECO:0007669"/>
    <property type="project" value="UniProtKB-KW"/>
</dbReference>
<feature type="compositionally biased region" description="Basic and acidic residues" evidence="17">
    <location>
        <begin position="470"/>
        <end position="490"/>
    </location>
</feature>
<proteinExistence type="inferred from homology"/>
<evidence type="ECO:0000313" key="19">
    <source>
        <dbReference type="EnsemblMetazoa" id="XP_030847782"/>
    </source>
</evidence>
<evidence type="ECO:0000256" key="11">
    <source>
        <dbReference type="ARBA" id="ARBA00022786"/>
    </source>
</evidence>
<keyword evidence="13" id="KW-0539">Nucleus</keyword>